<evidence type="ECO:0000313" key="2">
    <source>
        <dbReference type="EMBL" id="WXL28495.1"/>
    </source>
</evidence>
<keyword evidence="3" id="KW-1185">Reference proteome</keyword>
<evidence type="ECO:0000259" key="1">
    <source>
        <dbReference type="Pfam" id="PF01636"/>
    </source>
</evidence>
<dbReference type="InterPro" id="IPR011009">
    <property type="entry name" value="Kinase-like_dom_sf"/>
</dbReference>
<organism evidence="2 3">
    <name type="scientific">[Mycoplasma] gypis</name>
    <dbReference type="NCBI Taxonomy" id="92404"/>
    <lineage>
        <taxon>Bacteria</taxon>
        <taxon>Bacillati</taxon>
        <taxon>Mycoplasmatota</taxon>
        <taxon>Mycoplasmoidales</taxon>
        <taxon>Metamycoplasmataceae</taxon>
        <taxon>Metamycoplasma</taxon>
    </lineage>
</organism>
<reference evidence="2" key="1">
    <citation type="submission" date="2024-03" db="EMBL/GenBank/DDBJ databases">
        <title>Complete genome sequence of Mycoplasma gypis type strain B1/T1.</title>
        <authorList>
            <person name="Spergser J."/>
        </authorList>
    </citation>
    <scope>NUCLEOTIDE SEQUENCE [LARGE SCALE GENOMIC DNA]</scope>
    <source>
        <strain evidence="2">B1/T1</strain>
    </source>
</reference>
<dbReference type="InterPro" id="IPR002575">
    <property type="entry name" value="Aminoglycoside_PTrfase"/>
</dbReference>
<protein>
    <submittedName>
        <fullName evidence="2">Phosphotransferase</fullName>
    </submittedName>
</protein>
<evidence type="ECO:0000313" key="3">
    <source>
        <dbReference type="Proteomes" id="UP001460679"/>
    </source>
</evidence>
<accession>A0ABZ2RQ35</accession>
<proteinExistence type="predicted"/>
<dbReference type="RefSeq" id="WP_205499586.1">
    <property type="nucleotide sequence ID" value="NZ_CP148066.1"/>
</dbReference>
<dbReference type="PANTHER" id="PTHR40086:SF1">
    <property type="entry name" value="CELL CYCLE REGULATOR CCRZ"/>
    <property type="match status" value="1"/>
</dbReference>
<dbReference type="PANTHER" id="PTHR40086">
    <property type="entry name" value="PHOSPHOTRANSFERASE YTMP-RELATED"/>
    <property type="match status" value="1"/>
</dbReference>
<feature type="domain" description="Aminoglycoside phosphotransferase" evidence="1">
    <location>
        <begin position="59"/>
        <end position="196"/>
    </location>
</feature>
<name>A0ABZ2RQ35_9BACT</name>
<gene>
    <name evidence="2" type="ORF">WG616_00465</name>
</gene>
<dbReference type="SUPFAM" id="SSF56112">
    <property type="entry name" value="Protein kinase-like (PK-like)"/>
    <property type="match status" value="1"/>
</dbReference>
<dbReference type="Gene3D" id="3.90.1200.10">
    <property type="match status" value="1"/>
</dbReference>
<dbReference type="Pfam" id="PF01636">
    <property type="entry name" value="APH"/>
    <property type="match status" value="1"/>
</dbReference>
<dbReference type="EMBL" id="CP148066">
    <property type="protein sequence ID" value="WXL28495.1"/>
    <property type="molecule type" value="Genomic_DNA"/>
</dbReference>
<sequence length="252" mass="30313">MKKLIPNQGFTNKTFFDDEKNYFIKEKRYDEFNHKIDYKILNKFTFSPKVYEDNEKELVTEFIKGKQPALDKSTLVKIGKQLIEIHNSRLNFPANNLARRFKVYRQMVKENGRKIEVLDKYFKKINLFLKNIDNSAPCHNDLWLFNFIEDENKNIFIADWEYASMGDVHFDLAYFIESQNLTPEQEQWLYEGYGDDFEPYYVFIHKILVNALIILWINKHPVKPFDDSLYINRVQAYFDKLEEVKVATRQVE</sequence>
<dbReference type="InterPro" id="IPR052077">
    <property type="entry name" value="CcrZ_PhaseVar_Mediator"/>
</dbReference>
<dbReference type="Proteomes" id="UP001460679">
    <property type="component" value="Chromosome"/>
</dbReference>